<comment type="caution">
    <text evidence="2">The sequence shown here is derived from an EMBL/GenBank/DDBJ whole genome shotgun (WGS) entry which is preliminary data.</text>
</comment>
<dbReference type="AlphaFoldDB" id="A0A4Q7N4Q5"/>
<dbReference type="InterPro" id="IPR011704">
    <property type="entry name" value="ATPase_dyneun-rel_AAA"/>
</dbReference>
<dbReference type="Proteomes" id="UP000293874">
    <property type="component" value="Unassembled WGS sequence"/>
</dbReference>
<dbReference type="PANTHER" id="PTHR37291:SF1">
    <property type="entry name" value="TYPE IV METHYL-DIRECTED RESTRICTION ENZYME ECOKMCRB SUBUNIT"/>
    <property type="match status" value="1"/>
</dbReference>
<dbReference type="Gene3D" id="3.40.50.300">
    <property type="entry name" value="P-loop containing nucleotide triphosphate hydrolases"/>
    <property type="match status" value="1"/>
</dbReference>
<accession>A0A4Q7N4Q5</accession>
<feature type="domain" description="ATPase dynein-related AAA" evidence="1">
    <location>
        <begin position="586"/>
        <end position="695"/>
    </location>
</feature>
<evidence type="ECO:0000259" key="1">
    <source>
        <dbReference type="Pfam" id="PF07728"/>
    </source>
</evidence>
<gene>
    <name evidence="2" type="ORF">EV199_1871</name>
</gene>
<protein>
    <submittedName>
        <fullName evidence="2">5-methylcytosine-specific restriction protein B</fullName>
    </submittedName>
</protein>
<dbReference type="EMBL" id="SGXA01000001">
    <property type="protein sequence ID" value="RZS75995.1"/>
    <property type="molecule type" value="Genomic_DNA"/>
</dbReference>
<dbReference type="InterPro" id="IPR027417">
    <property type="entry name" value="P-loop_NTPase"/>
</dbReference>
<dbReference type="GO" id="GO:0016887">
    <property type="term" value="F:ATP hydrolysis activity"/>
    <property type="evidence" value="ECO:0007669"/>
    <property type="project" value="InterPro"/>
</dbReference>
<dbReference type="PANTHER" id="PTHR37291">
    <property type="entry name" value="5-METHYLCYTOSINE-SPECIFIC RESTRICTION ENZYME B"/>
    <property type="match status" value="1"/>
</dbReference>
<dbReference type="Pfam" id="PF07728">
    <property type="entry name" value="AAA_5"/>
    <property type="match status" value="1"/>
</dbReference>
<dbReference type="OrthoDB" id="9781481at2"/>
<dbReference type="GO" id="GO:0005524">
    <property type="term" value="F:ATP binding"/>
    <property type="evidence" value="ECO:0007669"/>
    <property type="project" value="InterPro"/>
</dbReference>
<dbReference type="InterPro" id="IPR052934">
    <property type="entry name" value="Methyl-DNA_Rec/Restrict_Enz"/>
</dbReference>
<sequence length="853" mass="98613">MPKIERDQLDLIIKNEQAIIKSEDFYFQKGTDALRSWIEMDVPEELIQRISRLSDNYQQFKEEAAVDKDIQNLFNLLLEITSYCDSKAKEKSNRNLYPDKRVLARANVRMNAWIKHLILFKFSRMDNNSGSTLNAFKYLLDPENNLTILSEGHRNLIARNLLGMDYNPENFVKDIKSFFEEFQLSITNPINYTHLLSRIIYSITDKWQEEVIALMASDSTMWQDEHIESFSDDFDASIVWNSKRPSGGAETIEFLTKIIDENRSFNLYYSSGGYVNYKATVIDFATNQEELDKKNWEDQLRIMGYSPRFEEYEDGKTARIIFLVSEFDKIIPLPITDFKLYSDYDYPRHDNLAPLKAEPETEKISLSNQLTTPNHLNLVMPPLNQILFGPPGTGKTYHTVNRALEAIDENIAGKERKEIRKIFDKKVQEGQIIFTTFHQSMSYEDFVEGLKPIAPKQEGMGVGYGIEDGIFKTIAARAKANNEYSLLNASHDIKPSFDIVFERLKREIEDSLTASTESEINAIEQPSNEKREGLEIKLTTSFFSITGINGSSIRMMTRTGNRDLSMTKSTLQRIYEAPQILSQIITGGMRTYYKALVEQMKKWESEIKEEAQKVVPQKYVLIIDEINRGNISEIFGELITLIEEDKRLGAKDALEVLLPYSKETFGVPNNLYIIGTMNTADRSAEALDTALRRRFSFEEMPPRPELIIDDKKLPAFIGSVNLQKLLSTINNRIEKLLDKDHLIGHSYLIFDHANMNVLESVFYNKIIPLLQEYFFSSYEKIGLVLGDGFVRAKNVKIDNNIFADFDSDIASEFDDKVLYEIIDFRNPDHFYEINKIRMTFEKALNRLMKENFD</sequence>
<dbReference type="RefSeq" id="WP_130540321.1">
    <property type="nucleotide sequence ID" value="NZ_CP042431.1"/>
</dbReference>
<name>A0A4Q7N4Q5_9BACT</name>
<proteinExistence type="predicted"/>
<keyword evidence="3" id="KW-1185">Reference proteome</keyword>
<organism evidence="2 3">
    <name type="scientific">Pseudobacter ginsenosidimutans</name>
    <dbReference type="NCBI Taxonomy" id="661488"/>
    <lineage>
        <taxon>Bacteria</taxon>
        <taxon>Pseudomonadati</taxon>
        <taxon>Bacteroidota</taxon>
        <taxon>Chitinophagia</taxon>
        <taxon>Chitinophagales</taxon>
        <taxon>Chitinophagaceae</taxon>
        <taxon>Pseudobacter</taxon>
    </lineage>
</organism>
<reference evidence="2 3" key="1">
    <citation type="submission" date="2019-02" db="EMBL/GenBank/DDBJ databases">
        <title>Genomic Encyclopedia of Type Strains, Phase IV (KMG-IV): sequencing the most valuable type-strain genomes for metagenomic binning, comparative biology and taxonomic classification.</title>
        <authorList>
            <person name="Goeker M."/>
        </authorList>
    </citation>
    <scope>NUCLEOTIDE SEQUENCE [LARGE SCALE GENOMIC DNA]</scope>
    <source>
        <strain evidence="2 3">DSM 18116</strain>
    </source>
</reference>
<evidence type="ECO:0000313" key="3">
    <source>
        <dbReference type="Proteomes" id="UP000293874"/>
    </source>
</evidence>
<evidence type="ECO:0000313" key="2">
    <source>
        <dbReference type="EMBL" id="RZS75995.1"/>
    </source>
</evidence>
<dbReference type="SUPFAM" id="SSF52540">
    <property type="entry name" value="P-loop containing nucleoside triphosphate hydrolases"/>
    <property type="match status" value="1"/>
</dbReference>